<proteinExistence type="predicted"/>
<comment type="caution">
    <text evidence="1">The sequence shown here is derived from an EMBL/GenBank/DDBJ whole genome shotgun (WGS) entry which is preliminary data.</text>
</comment>
<evidence type="ECO:0000313" key="2">
    <source>
        <dbReference type="Proteomes" id="UP000003009"/>
    </source>
</evidence>
<name>C4GL05_9NEIS</name>
<dbReference type="HOGENOM" id="CLU_3311199_0_0_4"/>
<accession>C4GL05</accession>
<protein>
    <submittedName>
        <fullName evidence="1">Uncharacterized protein</fullName>
    </submittedName>
</protein>
<sequence length="39" mass="4793">MPLRWAFCENMMFPVSQEVYFWLMVLHKLPKNARRHDGL</sequence>
<gene>
    <name evidence="1" type="ORF">GCWU000324_01661</name>
</gene>
<dbReference type="EMBL" id="ACJW02000003">
    <property type="protein sequence ID" value="EEP67414.1"/>
    <property type="molecule type" value="Genomic_DNA"/>
</dbReference>
<dbReference type="Proteomes" id="UP000003009">
    <property type="component" value="Unassembled WGS sequence"/>
</dbReference>
<keyword evidence="2" id="KW-1185">Reference proteome</keyword>
<evidence type="ECO:0000313" key="1">
    <source>
        <dbReference type="EMBL" id="EEP67414.1"/>
    </source>
</evidence>
<reference evidence="1" key="1">
    <citation type="submission" date="2009-04" db="EMBL/GenBank/DDBJ databases">
        <authorList>
            <person name="Weinstock G."/>
            <person name="Sodergren E."/>
            <person name="Clifton S."/>
            <person name="Fulton L."/>
            <person name="Fulton B."/>
            <person name="Courtney L."/>
            <person name="Fronick C."/>
            <person name="Harrison M."/>
            <person name="Strong C."/>
            <person name="Farmer C."/>
            <person name="Delahaunty K."/>
            <person name="Markovic C."/>
            <person name="Hall O."/>
            <person name="Minx P."/>
            <person name="Tomlinson C."/>
            <person name="Mitreva M."/>
            <person name="Nelson J."/>
            <person name="Hou S."/>
            <person name="Wollam A."/>
            <person name="Pepin K.H."/>
            <person name="Johnson M."/>
            <person name="Bhonagiri V."/>
            <person name="Nash W.E."/>
            <person name="Warren W."/>
            <person name="Chinwalla A."/>
            <person name="Mardis E.R."/>
            <person name="Wilson R.K."/>
        </authorList>
    </citation>
    <scope>NUCLEOTIDE SEQUENCE [LARGE SCALE GENOMIC DNA]</scope>
    <source>
        <strain evidence="1">ATCC 51147</strain>
    </source>
</reference>
<organism evidence="1 2">
    <name type="scientific">Kingella oralis ATCC 51147</name>
    <dbReference type="NCBI Taxonomy" id="629741"/>
    <lineage>
        <taxon>Bacteria</taxon>
        <taxon>Pseudomonadati</taxon>
        <taxon>Pseudomonadota</taxon>
        <taxon>Betaproteobacteria</taxon>
        <taxon>Neisseriales</taxon>
        <taxon>Neisseriaceae</taxon>
        <taxon>Kingella</taxon>
    </lineage>
</organism>
<dbReference type="STRING" id="629741.GCWU000324_01661"/>
<dbReference type="AlphaFoldDB" id="C4GL05"/>